<dbReference type="PRINTS" id="PR00834">
    <property type="entry name" value="PROTEASES2C"/>
</dbReference>
<dbReference type="SUPFAM" id="SSF50494">
    <property type="entry name" value="Trypsin-like serine proteases"/>
    <property type="match status" value="1"/>
</dbReference>
<dbReference type="Proteomes" id="UP001595616">
    <property type="component" value="Unassembled WGS sequence"/>
</dbReference>
<proteinExistence type="predicted"/>
<dbReference type="PANTHER" id="PTHR22939:SF129">
    <property type="entry name" value="SERINE PROTEASE HTRA2, MITOCHONDRIAL"/>
    <property type="match status" value="1"/>
</dbReference>
<comment type="caution">
    <text evidence="1">The sequence shown here is derived from an EMBL/GenBank/DDBJ whole genome shotgun (WGS) entry which is preliminary data.</text>
</comment>
<dbReference type="InterPro" id="IPR043504">
    <property type="entry name" value="Peptidase_S1_PA_chymotrypsin"/>
</dbReference>
<protein>
    <submittedName>
        <fullName evidence="1">S1C family serine protease</fullName>
        <ecNumber evidence="1">3.4.21.-</ecNumber>
    </submittedName>
</protein>
<keyword evidence="1" id="KW-0645">Protease</keyword>
<sequence length="513" mass="58143">MKKILQIFGFLILIQIQAFPQSIIQNLNGYKYVYVPSLRYNDGTFDKWGIRQTVIRNLEKSKFQIIEETGITEEIKNNPCYTVSCMIEHTANFYSSTPDYVTIKFINCNNETVYLTQGNTGSVVMSYKSGFQNATKRAMADFNSYYFKFDYTKSVQNKLLANLPEVEFTNETEKSIKEYLSKNKLDIIEGIYESYQSEVMPYYKIGIIRKDDKYKAIIIECEYNHWKPGEVKAIFEQSSMKGFYSAKWYMGNKKPYQSFANIENEAILSIELKDINTGEKTQDKFIKMYPLVDGDISFNKVQKSSGSGFFLTPNGIIATNAHVVENAETINIQISNEIGDFGYSAKVLLVDSKNDVALIKIEDDKFKGLSEIPYSLIEKADIGEKAFTIGYPLNDVMGTNYKVTDGIVSSISGIDDDMRYYQISVPLQPGNSGGPLFNNSGDVIGITSARLNSKAVGMEVENVNYAIKISYLLNLYDMLPNSKKLNLSPSQSSKELKDQVKILKNYVCLIKVN</sequence>
<evidence type="ECO:0000313" key="1">
    <source>
        <dbReference type="EMBL" id="MFC3811401.1"/>
    </source>
</evidence>
<dbReference type="RefSeq" id="WP_379838242.1">
    <property type="nucleotide sequence ID" value="NZ_JBHRYQ010000001.1"/>
</dbReference>
<name>A0ABV7YZD8_9BACT</name>
<dbReference type="Gene3D" id="2.40.10.10">
    <property type="entry name" value="Trypsin-like serine proteases"/>
    <property type="match status" value="2"/>
</dbReference>
<gene>
    <name evidence="1" type="ORF">ACFOOI_12115</name>
</gene>
<dbReference type="EMBL" id="JBHRYQ010000001">
    <property type="protein sequence ID" value="MFC3811401.1"/>
    <property type="molecule type" value="Genomic_DNA"/>
</dbReference>
<keyword evidence="1" id="KW-0378">Hydrolase</keyword>
<keyword evidence="2" id="KW-1185">Reference proteome</keyword>
<dbReference type="InterPro" id="IPR009003">
    <property type="entry name" value="Peptidase_S1_PA"/>
</dbReference>
<reference evidence="2" key="1">
    <citation type="journal article" date="2019" name="Int. J. Syst. Evol. Microbiol.">
        <title>The Global Catalogue of Microorganisms (GCM) 10K type strain sequencing project: providing services to taxonomists for standard genome sequencing and annotation.</title>
        <authorList>
            <consortium name="The Broad Institute Genomics Platform"/>
            <consortium name="The Broad Institute Genome Sequencing Center for Infectious Disease"/>
            <person name="Wu L."/>
            <person name="Ma J."/>
        </authorList>
    </citation>
    <scope>NUCLEOTIDE SEQUENCE [LARGE SCALE GENOMIC DNA]</scope>
    <source>
        <strain evidence="2">CECT 7956</strain>
    </source>
</reference>
<dbReference type="GO" id="GO:0006508">
    <property type="term" value="P:proteolysis"/>
    <property type="evidence" value="ECO:0007669"/>
    <property type="project" value="UniProtKB-KW"/>
</dbReference>
<accession>A0ABV7YZD8</accession>
<dbReference type="PANTHER" id="PTHR22939">
    <property type="entry name" value="SERINE PROTEASE FAMILY S1C HTRA-RELATED"/>
    <property type="match status" value="1"/>
</dbReference>
<evidence type="ECO:0000313" key="2">
    <source>
        <dbReference type="Proteomes" id="UP001595616"/>
    </source>
</evidence>
<dbReference type="Pfam" id="PF13365">
    <property type="entry name" value="Trypsin_2"/>
    <property type="match status" value="1"/>
</dbReference>
<organism evidence="1 2">
    <name type="scientific">Lacihabitans lacunae</name>
    <dbReference type="NCBI Taxonomy" id="1028214"/>
    <lineage>
        <taxon>Bacteria</taxon>
        <taxon>Pseudomonadati</taxon>
        <taxon>Bacteroidota</taxon>
        <taxon>Cytophagia</taxon>
        <taxon>Cytophagales</taxon>
        <taxon>Leadbetterellaceae</taxon>
        <taxon>Lacihabitans</taxon>
    </lineage>
</organism>
<dbReference type="EC" id="3.4.21.-" evidence="1"/>
<dbReference type="InterPro" id="IPR001940">
    <property type="entry name" value="Peptidase_S1C"/>
</dbReference>
<dbReference type="GO" id="GO:0008233">
    <property type="term" value="F:peptidase activity"/>
    <property type="evidence" value="ECO:0007669"/>
    <property type="project" value="UniProtKB-KW"/>
</dbReference>